<dbReference type="Proteomes" id="UP001214441">
    <property type="component" value="Unassembled WGS sequence"/>
</dbReference>
<gene>
    <name evidence="2" type="ORF">NMN56_041755</name>
</gene>
<evidence type="ECO:0000313" key="3">
    <source>
        <dbReference type="Proteomes" id="UP001214441"/>
    </source>
</evidence>
<proteinExistence type="predicted"/>
<dbReference type="RefSeq" id="WP_274047256.1">
    <property type="nucleotide sequence ID" value="NZ_JANCPR020000085.1"/>
</dbReference>
<evidence type="ECO:0000256" key="1">
    <source>
        <dbReference type="SAM" id="MobiDB-lite"/>
    </source>
</evidence>
<organism evidence="2 3">
    <name type="scientific">Streptomyces iconiensis</name>
    <dbReference type="NCBI Taxonomy" id="1384038"/>
    <lineage>
        <taxon>Bacteria</taxon>
        <taxon>Bacillati</taxon>
        <taxon>Actinomycetota</taxon>
        <taxon>Actinomycetes</taxon>
        <taxon>Kitasatosporales</taxon>
        <taxon>Streptomycetaceae</taxon>
        <taxon>Streptomyces</taxon>
    </lineage>
</organism>
<keyword evidence="3" id="KW-1185">Reference proteome</keyword>
<dbReference type="EMBL" id="JANCPR020000085">
    <property type="protein sequence ID" value="MDJ1138377.1"/>
    <property type="molecule type" value="Genomic_DNA"/>
</dbReference>
<protein>
    <submittedName>
        <fullName evidence="2">Uncharacterized protein</fullName>
    </submittedName>
</protein>
<sequence>MNHRIRHALSRTLALLIRPRGSGAAQVGAPYPPVPHEAVRTTPVRPPRRPLDAPATVDGDSPLVRPYLLAHERGERRAALVLALDGIDIGPEIIHGHHIGHPAVAMGVAA</sequence>
<reference evidence="2 3" key="1">
    <citation type="submission" date="2023-05" db="EMBL/GenBank/DDBJ databases">
        <title>Streptantibioticus silvisoli sp. nov., acidotolerant actinomycetes 1 from pine litter.</title>
        <authorList>
            <person name="Swiecimska M."/>
            <person name="Golinska P."/>
            <person name="Sangal V."/>
            <person name="Wachnowicz B."/>
            <person name="Goodfellow M."/>
        </authorList>
    </citation>
    <scope>NUCLEOTIDE SEQUENCE [LARGE SCALE GENOMIC DNA]</scope>
    <source>
        <strain evidence="2 3">DSM 42109</strain>
    </source>
</reference>
<accession>A0ABT7AAK0</accession>
<name>A0ABT7AAK0_9ACTN</name>
<evidence type="ECO:0000313" key="2">
    <source>
        <dbReference type="EMBL" id="MDJ1138377.1"/>
    </source>
</evidence>
<feature type="region of interest" description="Disordered" evidence="1">
    <location>
        <begin position="25"/>
        <end position="58"/>
    </location>
</feature>
<comment type="caution">
    <text evidence="2">The sequence shown here is derived from an EMBL/GenBank/DDBJ whole genome shotgun (WGS) entry which is preliminary data.</text>
</comment>